<dbReference type="Proteomes" id="UP000284706">
    <property type="component" value="Unassembled WGS sequence"/>
</dbReference>
<evidence type="ECO:0000313" key="1">
    <source>
        <dbReference type="EMBL" id="PPQ74356.1"/>
    </source>
</evidence>
<evidence type="ECO:0000313" key="2">
    <source>
        <dbReference type="Proteomes" id="UP000284706"/>
    </source>
</evidence>
<gene>
    <name evidence="1" type="ORF">CVT26_000693</name>
</gene>
<dbReference type="EMBL" id="NHYE01005346">
    <property type="protein sequence ID" value="PPQ74356.1"/>
    <property type="molecule type" value="Genomic_DNA"/>
</dbReference>
<dbReference type="OrthoDB" id="2340858at2759"/>
<protein>
    <recommendedName>
        <fullName evidence="3">Crinkler (CRN) family protein</fullName>
    </recommendedName>
</protein>
<dbReference type="STRING" id="231916.A0A409W771"/>
<accession>A0A409W771</accession>
<dbReference type="InterPro" id="IPR052980">
    <property type="entry name" value="Crinkler_effector"/>
</dbReference>
<dbReference type="AlphaFoldDB" id="A0A409W771"/>
<name>A0A409W771_9AGAR</name>
<organism evidence="1 2">
    <name type="scientific">Gymnopilus dilepis</name>
    <dbReference type="NCBI Taxonomy" id="231916"/>
    <lineage>
        <taxon>Eukaryota</taxon>
        <taxon>Fungi</taxon>
        <taxon>Dikarya</taxon>
        <taxon>Basidiomycota</taxon>
        <taxon>Agaricomycotina</taxon>
        <taxon>Agaricomycetes</taxon>
        <taxon>Agaricomycetidae</taxon>
        <taxon>Agaricales</taxon>
        <taxon>Agaricineae</taxon>
        <taxon>Hymenogastraceae</taxon>
        <taxon>Gymnopilus</taxon>
    </lineage>
</organism>
<proteinExistence type="predicted"/>
<dbReference type="InParanoid" id="A0A409W771"/>
<keyword evidence="2" id="KW-1185">Reference proteome</keyword>
<evidence type="ECO:0008006" key="3">
    <source>
        <dbReference type="Google" id="ProtNLM"/>
    </source>
</evidence>
<reference evidence="1 2" key="1">
    <citation type="journal article" date="2018" name="Evol. Lett.">
        <title>Horizontal gene cluster transfer increased hallucinogenic mushroom diversity.</title>
        <authorList>
            <person name="Reynolds H.T."/>
            <person name="Vijayakumar V."/>
            <person name="Gluck-Thaler E."/>
            <person name="Korotkin H.B."/>
            <person name="Matheny P.B."/>
            <person name="Slot J.C."/>
        </authorList>
    </citation>
    <scope>NUCLEOTIDE SEQUENCE [LARGE SCALE GENOMIC DNA]</scope>
    <source>
        <strain evidence="1 2">SRW20</strain>
    </source>
</reference>
<sequence length="545" mass="61529">MSTMEGSGSTLADVVGNSSQLLSLWHSQKLGSNQAVKQSTQRMLLGLWSRFWGRSLKQDQAKWRASHLSVDATDVDDTDAFDGCFVLELPSSDIDSKHWMDNNPGEVAPSAVVTGQAGIGKSAWLYYALCRRLGEAKPLLWYLHASGLFLFVKEGVFKLPADFYCTDFRVLVWTMIDTDSSELDGPNSSVPAELVWHASMLAVIYITSPQSSRWRRLRKTTCPAIFLMEAWTKKEMSQLVSINDTLNPSLTERIYDAFGPIPHLWEQLQDEHKRIRYEHELADAIASLCSLELERHIADTSSLTMSEISSMLFLLTRRDPMQPQSMAVVVPLSACVRSRFVDHLRRNWTKEDMLSVYKRFSRVPGVRDIVALVFEAFSQRLLMQERTVLDVTSMVLSKDVMQREKRFDCQSVVQEPIRLEIHLIKSIDLDDSTEKLAIEDGVFYRLHKKSKAMQATFEGGSFIVQDGCLYLFHFPMSEICPINAALMAFIQACEGAPAVQSWRFVFVVPSDGEFESGPGRLSESCLGLPPQLDGLSVFYFVVSVE</sequence>
<comment type="caution">
    <text evidence="1">The sequence shown here is derived from an EMBL/GenBank/DDBJ whole genome shotgun (WGS) entry which is preliminary data.</text>
</comment>
<dbReference type="PANTHER" id="PTHR33129">
    <property type="entry name" value="PROTEIN KINASE DOMAIN-CONTAINING PROTEIN-RELATED"/>
    <property type="match status" value="1"/>
</dbReference>